<accession>A0A2U4AWD8</accession>
<keyword evidence="12" id="KW-1185">Reference proteome</keyword>
<feature type="domain" description="POU-specific" evidence="11">
    <location>
        <begin position="115"/>
        <end position="189"/>
    </location>
</feature>
<organism evidence="12 13">
    <name type="scientific">Tursiops truncatus</name>
    <name type="common">Atlantic bottle-nosed dolphin</name>
    <name type="synonym">Delphinus truncatus</name>
    <dbReference type="NCBI Taxonomy" id="9739"/>
    <lineage>
        <taxon>Eukaryota</taxon>
        <taxon>Metazoa</taxon>
        <taxon>Chordata</taxon>
        <taxon>Craniata</taxon>
        <taxon>Vertebrata</taxon>
        <taxon>Euteleostomi</taxon>
        <taxon>Mammalia</taxon>
        <taxon>Eutheria</taxon>
        <taxon>Laurasiatheria</taxon>
        <taxon>Artiodactyla</taxon>
        <taxon>Whippomorpha</taxon>
        <taxon>Cetacea</taxon>
        <taxon>Odontoceti</taxon>
        <taxon>Delphinidae</taxon>
        <taxon>Tursiops</taxon>
    </lineage>
</organism>
<proteinExistence type="predicted"/>
<dbReference type="Gene3D" id="1.10.10.60">
    <property type="entry name" value="Homeodomain-like"/>
    <property type="match status" value="1"/>
</dbReference>
<dbReference type="SMART" id="SM00352">
    <property type="entry name" value="POU"/>
    <property type="match status" value="1"/>
</dbReference>
<dbReference type="InterPro" id="IPR010982">
    <property type="entry name" value="Lambda_DNA-bd_dom_sf"/>
</dbReference>
<evidence type="ECO:0000256" key="9">
    <source>
        <dbReference type="SAM" id="MobiDB-lite"/>
    </source>
</evidence>
<dbReference type="GO" id="GO:0005634">
    <property type="term" value="C:nucleus"/>
    <property type="evidence" value="ECO:0007669"/>
    <property type="project" value="UniProtKB-SubCell"/>
</dbReference>
<name>A0A2U4AWD8_TURTR</name>
<evidence type="ECO:0000313" key="13">
    <source>
        <dbReference type="RefSeq" id="XP_019785261.1"/>
    </source>
</evidence>
<reference evidence="13" key="1">
    <citation type="submission" date="2025-08" db="UniProtKB">
        <authorList>
            <consortium name="RefSeq"/>
        </authorList>
    </citation>
    <scope>IDENTIFICATION</scope>
    <source>
        <tissue evidence="13">Spleen</tissue>
    </source>
</reference>
<keyword evidence="2" id="KW-0805">Transcription regulation</keyword>
<evidence type="ECO:0000256" key="2">
    <source>
        <dbReference type="ARBA" id="ARBA00023015"/>
    </source>
</evidence>
<dbReference type="OrthoDB" id="421951at2759"/>
<dbReference type="PRINTS" id="PR00028">
    <property type="entry name" value="POUDOMAIN"/>
</dbReference>
<comment type="subcellular location">
    <subcellularLocation>
        <location evidence="1 7 8">Nucleus</location>
    </subcellularLocation>
</comment>
<dbReference type="PROSITE" id="PS00035">
    <property type="entry name" value="POU_1"/>
    <property type="match status" value="1"/>
</dbReference>
<feature type="DNA-binding region" description="Homeobox" evidence="7">
    <location>
        <begin position="207"/>
        <end position="266"/>
    </location>
</feature>
<evidence type="ECO:0000256" key="1">
    <source>
        <dbReference type="ARBA" id="ARBA00004123"/>
    </source>
</evidence>
<gene>
    <name evidence="13" type="primary">POU5F2</name>
</gene>
<dbReference type="InterPro" id="IPR001356">
    <property type="entry name" value="HD"/>
</dbReference>
<keyword evidence="3 7" id="KW-0238">DNA-binding</keyword>
<dbReference type="GO" id="GO:0000981">
    <property type="term" value="F:DNA-binding transcription factor activity, RNA polymerase II-specific"/>
    <property type="evidence" value="ECO:0007669"/>
    <property type="project" value="TreeGrafter"/>
</dbReference>
<dbReference type="AlphaFoldDB" id="A0A2U4AWD8"/>
<sequence length="356" mass="39648">MAGHSPSNFPMPGTGGDRPARPVPVRVDTPIELSAQAAPGRLMVWPEVRPGMCPDPEVWALSPGPPPCEFQDGMMPCRPRVGAGEVSAWFPRPSEVAFPGPCIVLQCIPTLALPEDVSAVQEMEQLAKELRQKRMTLGYSQADVGLLMGALFGRTLSQTTIWCFEAQQLSLTNMWKLRLLLKMWLEQVDMENLLGLCKMETILQQAGKHRRAYRERHIGNSLEKFFLQCQKPTPQQISCISGQLQLQKDFIQVWFHNWSKMGSRPSNDFSPLTEVGTVGPPLPRGPVCFPLTSGLHFCVPHYGGPYFTPLYPCPFHCGRNPLLCPSHHPEPPQAFQLRRLPFWGGPTRGNGSLGFT</sequence>
<dbReference type="Gene3D" id="1.10.260.40">
    <property type="entry name" value="lambda repressor-like DNA-binding domains"/>
    <property type="match status" value="1"/>
</dbReference>
<evidence type="ECO:0000256" key="5">
    <source>
        <dbReference type="ARBA" id="ARBA00023163"/>
    </source>
</evidence>
<dbReference type="SUPFAM" id="SSF47413">
    <property type="entry name" value="lambda repressor-like DNA-binding domains"/>
    <property type="match status" value="1"/>
</dbReference>
<keyword evidence="5" id="KW-0804">Transcription</keyword>
<dbReference type="Proteomes" id="UP000245320">
    <property type="component" value="Chromosome 3"/>
</dbReference>
<evidence type="ECO:0000259" key="11">
    <source>
        <dbReference type="PROSITE" id="PS51179"/>
    </source>
</evidence>
<protein>
    <submittedName>
        <fullName evidence="13">POU domain, class 5, transcription factor 2</fullName>
    </submittedName>
</protein>
<dbReference type="InterPro" id="IPR009057">
    <property type="entry name" value="Homeodomain-like_sf"/>
</dbReference>
<dbReference type="Pfam" id="PF00157">
    <property type="entry name" value="Pou"/>
    <property type="match status" value="1"/>
</dbReference>
<evidence type="ECO:0000256" key="6">
    <source>
        <dbReference type="ARBA" id="ARBA00023242"/>
    </source>
</evidence>
<feature type="domain" description="Homeobox" evidence="10">
    <location>
        <begin position="205"/>
        <end position="265"/>
    </location>
</feature>
<dbReference type="InterPro" id="IPR000327">
    <property type="entry name" value="POU_dom"/>
</dbReference>
<dbReference type="InterPro" id="IPR050255">
    <property type="entry name" value="POU_domain_TF"/>
</dbReference>
<dbReference type="CDD" id="cd00086">
    <property type="entry name" value="homeodomain"/>
    <property type="match status" value="1"/>
</dbReference>
<evidence type="ECO:0000259" key="10">
    <source>
        <dbReference type="PROSITE" id="PS50071"/>
    </source>
</evidence>
<dbReference type="Pfam" id="PF00046">
    <property type="entry name" value="Homeodomain"/>
    <property type="match status" value="1"/>
</dbReference>
<dbReference type="RefSeq" id="XP_019785261.1">
    <property type="nucleotide sequence ID" value="XM_019929702.2"/>
</dbReference>
<dbReference type="PROSITE" id="PS51179">
    <property type="entry name" value="POU_3"/>
    <property type="match status" value="1"/>
</dbReference>
<dbReference type="SUPFAM" id="SSF46689">
    <property type="entry name" value="Homeodomain-like"/>
    <property type="match status" value="1"/>
</dbReference>
<dbReference type="GO" id="GO:0000978">
    <property type="term" value="F:RNA polymerase II cis-regulatory region sequence-specific DNA binding"/>
    <property type="evidence" value="ECO:0007669"/>
    <property type="project" value="TreeGrafter"/>
</dbReference>
<keyword evidence="6 7" id="KW-0539">Nucleus</keyword>
<evidence type="ECO:0000313" key="12">
    <source>
        <dbReference type="Proteomes" id="UP000245320"/>
    </source>
</evidence>
<dbReference type="InParanoid" id="A0A2U4AWD8"/>
<feature type="region of interest" description="Disordered" evidence="9">
    <location>
        <begin position="1"/>
        <end position="24"/>
    </location>
</feature>
<dbReference type="InterPro" id="IPR013847">
    <property type="entry name" value="POU"/>
</dbReference>
<evidence type="ECO:0000256" key="7">
    <source>
        <dbReference type="PROSITE-ProRule" id="PRU00108"/>
    </source>
</evidence>
<evidence type="ECO:0000256" key="3">
    <source>
        <dbReference type="ARBA" id="ARBA00023125"/>
    </source>
</evidence>
<dbReference type="PANTHER" id="PTHR11636:SF14">
    <property type="entry name" value="POU DOMAIN, CLASS 5, TRANSCRIPTION FACTOR 2"/>
    <property type="match status" value="1"/>
</dbReference>
<keyword evidence="4 7" id="KW-0371">Homeobox</keyword>
<dbReference type="PROSITE" id="PS50071">
    <property type="entry name" value="HOMEOBOX_2"/>
    <property type="match status" value="1"/>
</dbReference>
<dbReference type="PANTHER" id="PTHR11636">
    <property type="entry name" value="POU DOMAIN"/>
    <property type="match status" value="1"/>
</dbReference>
<evidence type="ECO:0000256" key="8">
    <source>
        <dbReference type="RuleBase" id="RU000682"/>
    </source>
</evidence>
<evidence type="ECO:0000256" key="4">
    <source>
        <dbReference type="ARBA" id="ARBA00023155"/>
    </source>
</evidence>
<dbReference type="GeneID" id="101328317"/>
<dbReference type="SMART" id="SM00389">
    <property type="entry name" value="HOX"/>
    <property type="match status" value="1"/>
</dbReference>
<dbReference type="CTD" id="134187"/>